<dbReference type="GO" id="GO:0004252">
    <property type="term" value="F:serine-type endopeptidase activity"/>
    <property type="evidence" value="ECO:0007669"/>
    <property type="project" value="UniProtKB-EC"/>
</dbReference>
<dbReference type="EMBL" id="KY085902">
    <property type="protein sequence ID" value="ARJ61792.1"/>
    <property type="molecule type" value="Genomic_DNA"/>
</dbReference>
<dbReference type="InterPro" id="IPR001907">
    <property type="entry name" value="ClpP"/>
</dbReference>
<keyword evidence="4" id="KW-0720">Serine protease</keyword>
<evidence type="ECO:0000256" key="2">
    <source>
        <dbReference type="ARBA" id="ARBA00022670"/>
    </source>
</evidence>
<feature type="compositionally biased region" description="Low complexity" evidence="8">
    <location>
        <begin position="9"/>
        <end position="18"/>
    </location>
</feature>
<evidence type="ECO:0000256" key="4">
    <source>
        <dbReference type="ARBA" id="ARBA00022825"/>
    </source>
</evidence>
<dbReference type="GO" id="GO:0009532">
    <property type="term" value="C:plastid stroma"/>
    <property type="evidence" value="ECO:0007669"/>
    <property type="project" value="UniProtKB-ARBA"/>
</dbReference>
<evidence type="ECO:0000256" key="6">
    <source>
        <dbReference type="PROSITE-ProRule" id="PRU10086"/>
    </source>
</evidence>
<comment type="catalytic activity">
    <reaction evidence="5 6">
        <text>Hydrolysis of proteins to small peptides in the presence of ATP and magnesium. alpha-casein is the usual test substrate. In the absence of ATP, only oligopeptides shorter than five residues are hydrolyzed (such as succinyl-Leu-Tyr-|-NHMec, and Leu-Tyr-Leu-|-Tyr-Trp, in which cleavage of the -Tyr-|-Leu- and -Tyr-|-Trp bonds also occurs).</text>
        <dbReference type="EC" id="3.4.21.92"/>
    </reaction>
</comment>
<keyword evidence="3" id="KW-0378">Hydrolase</keyword>
<dbReference type="PRINTS" id="PR00127">
    <property type="entry name" value="CLPPROTEASEP"/>
</dbReference>
<reference evidence="9" key="1">
    <citation type="submission" date="2016-10" db="EMBL/GenBank/DDBJ databases">
        <title>Plastid Genomes of Illicium.</title>
        <authorList>
            <person name="Zhang N."/>
            <person name="Handy S.M."/>
            <person name="Wen J."/>
        </authorList>
    </citation>
    <scope>NUCLEOTIDE SEQUENCE</scope>
</reference>
<evidence type="ECO:0000313" key="9">
    <source>
        <dbReference type="EMBL" id="ARJ61792.1"/>
    </source>
</evidence>
<dbReference type="GO" id="GO:0004176">
    <property type="term" value="F:ATP-dependent peptidase activity"/>
    <property type="evidence" value="ECO:0007669"/>
    <property type="project" value="InterPro"/>
</dbReference>
<feature type="active site" evidence="6">
    <location>
        <position position="161"/>
    </location>
</feature>
<dbReference type="InterPro" id="IPR029045">
    <property type="entry name" value="ClpP/crotonase-like_dom_sf"/>
</dbReference>
<organism evidence="9">
    <name type="scientific">Jasminum sambac</name>
    <dbReference type="NCBI Taxonomy" id="660624"/>
    <lineage>
        <taxon>Eukaryota</taxon>
        <taxon>Viridiplantae</taxon>
        <taxon>Streptophyta</taxon>
        <taxon>Embryophyta</taxon>
        <taxon>Tracheophyta</taxon>
        <taxon>Spermatophyta</taxon>
        <taxon>Magnoliopsida</taxon>
        <taxon>eudicotyledons</taxon>
        <taxon>Gunneridae</taxon>
        <taxon>Pentapetalae</taxon>
        <taxon>asterids</taxon>
        <taxon>lamiids</taxon>
        <taxon>Lamiales</taxon>
        <taxon>Oleaceae</taxon>
        <taxon>Jasmineae</taxon>
        <taxon>Jasminum</taxon>
    </lineage>
</organism>
<protein>
    <recommendedName>
        <fullName evidence="7">ATP-dependent Clp protease proteolytic subunit</fullName>
    </recommendedName>
</protein>
<name>A0A1W6CAN6_9LAMI</name>
<proteinExistence type="inferred from homology"/>
<dbReference type="Gene3D" id="3.90.226.10">
    <property type="entry name" value="2-enoyl-CoA Hydratase, Chain A, domain 1"/>
    <property type="match status" value="1"/>
</dbReference>
<sequence length="261" mass="29887">MPIGLPRVPFDFDPSGSDSDSDNDYGYDYDHYHDDDNDTEKDENEKVKAKKEEVWTDLYTKLYQLGILFLGEEIEFAVANEIIAAMLYLNMKDPLQRLYFFINSPGGAVHDGLAIYDAMKYIDQEIHTMCYGQAASMASVLLASGAKGHRGASPHSMVMMHQPALAPTRGRLQRLVRERNCLNFLKERIIDIYVCETHKDRLVIERTLERDHYMSPIEAREYGIIDKIYGGIFDKIEEDDSVGGGYSDDNPIWENIGYYEI</sequence>
<dbReference type="InterPro" id="IPR023562">
    <property type="entry name" value="ClpP/TepA"/>
</dbReference>
<evidence type="ECO:0000256" key="1">
    <source>
        <dbReference type="ARBA" id="ARBA00007039"/>
    </source>
</evidence>
<dbReference type="Pfam" id="PF00574">
    <property type="entry name" value="CLP_protease"/>
    <property type="match status" value="1"/>
</dbReference>
<dbReference type="CDD" id="cd07017">
    <property type="entry name" value="S14_ClpP_2"/>
    <property type="match status" value="1"/>
</dbReference>
<evidence type="ECO:0000256" key="8">
    <source>
        <dbReference type="SAM" id="MobiDB-lite"/>
    </source>
</evidence>
<accession>A0A1W6CAN6</accession>
<keyword evidence="2 9" id="KW-0645">Protease</keyword>
<comment type="similarity">
    <text evidence="1 7">Belongs to the peptidase S14 family.</text>
</comment>
<gene>
    <name evidence="9" type="primary">clpP</name>
</gene>
<dbReference type="GeneID" id="32882663"/>
<dbReference type="GO" id="GO:0009368">
    <property type="term" value="C:endopeptidase Clp complex"/>
    <property type="evidence" value="ECO:0007669"/>
    <property type="project" value="TreeGrafter"/>
</dbReference>
<keyword evidence="9" id="KW-0934">Plastid</keyword>
<dbReference type="RefSeq" id="YP_009366195.1">
    <property type="nucleotide sequence ID" value="NC_034694.1"/>
</dbReference>
<evidence type="ECO:0000256" key="3">
    <source>
        <dbReference type="ARBA" id="ARBA00022801"/>
    </source>
</evidence>
<feature type="region of interest" description="Disordered" evidence="8">
    <location>
        <begin position="1"/>
        <end position="45"/>
    </location>
</feature>
<dbReference type="PANTHER" id="PTHR10381:SF11">
    <property type="entry name" value="ATP-DEPENDENT CLP PROTEASE PROTEOLYTIC SUBUNIT, MITOCHONDRIAL"/>
    <property type="match status" value="1"/>
</dbReference>
<evidence type="ECO:0000256" key="5">
    <source>
        <dbReference type="ARBA" id="ARBA00034021"/>
    </source>
</evidence>
<dbReference type="AlphaFoldDB" id="A0A1W6CAN6"/>
<dbReference type="SUPFAM" id="SSF52096">
    <property type="entry name" value="ClpP/crotonase"/>
    <property type="match status" value="1"/>
</dbReference>
<dbReference type="GO" id="GO:0006515">
    <property type="term" value="P:protein quality control for misfolded or incompletely synthesized proteins"/>
    <property type="evidence" value="ECO:0007669"/>
    <property type="project" value="TreeGrafter"/>
</dbReference>
<dbReference type="PANTHER" id="PTHR10381">
    <property type="entry name" value="ATP-DEPENDENT CLP PROTEASE PROTEOLYTIC SUBUNIT"/>
    <property type="match status" value="1"/>
</dbReference>
<evidence type="ECO:0000256" key="7">
    <source>
        <dbReference type="RuleBase" id="RU003567"/>
    </source>
</evidence>
<geneLocation type="plastid" evidence="9"/>
<dbReference type="PROSITE" id="PS00382">
    <property type="entry name" value="CLP_PROTEASE_HIS"/>
    <property type="match status" value="1"/>
</dbReference>
<dbReference type="GO" id="GO:0051117">
    <property type="term" value="F:ATPase binding"/>
    <property type="evidence" value="ECO:0007669"/>
    <property type="project" value="TreeGrafter"/>
</dbReference>
<dbReference type="InterPro" id="IPR033135">
    <property type="entry name" value="ClpP_His_AS"/>
</dbReference>